<gene>
    <name evidence="2" type="ORF">FOY51_01630</name>
</gene>
<proteinExistence type="predicted"/>
<dbReference type="Pfam" id="PF06722">
    <property type="entry name" value="EryCIII-like_C"/>
    <property type="match status" value="1"/>
</dbReference>
<evidence type="ECO:0000259" key="1">
    <source>
        <dbReference type="Pfam" id="PF06722"/>
    </source>
</evidence>
<dbReference type="GO" id="GO:0016757">
    <property type="term" value="F:glycosyltransferase activity"/>
    <property type="evidence" value="ECO:0007669"/>
    <property type="project" value="UniProtKB-ARBA"/>
</dbReference>
<protein>
    <submittedName>
        <fullName evidence="2">Glycosyltransferase family 1 protein</fullName>
    </submittedName>
</protein>
<keyword evidence="3" id="KW-1185">Reference proteome</keyword>
<sequence>MPSDIVFATYDGGGNTAPALGIAKVLLQGGHRVRMLGQPSQRQQIASAGIEFHEYRRAPQWMSVDKPGPRYLAGLFSTLTSRGMGQDLLDLLRDDPATHVVIDCALLGVLDAAGRVDVHHVALVHAFFAWFDGPFYRGLLGRSARLRRLDARKLWRGADSVLVCSDRELDPARTVPGNLAWTGAVVAPAVQAERPDRDRILVSFSTISFPGQVALLQKVLDAVAPLDLDVIVTTGPSVDPAELRVPANTTAHQYLPHSDILPTCTAVIGHGGHATTFRALSFGLPLLILPLNPMADQPMVGEVVAAAGAGLCLSKNSNADTVRHAVVELLASDVHRERAQALGARIRAADGAATAANLLLG</sequence>
<comment type="caution">
    <text evidence="2">The sequence shown here is derived from an EMBL/GenBank/DDBJ whole genome shotgun (WGS) entry which is preliminary data.</text>
</comment>
<dbReference type="PANTHER" id="PTHR48050:SF13">
    <property type="entry name" value="STEROL 3-BETA-GLUCOSYLTRANSFERASE UGT80A2"/>
    <property type="match status" value="1"/>
</dbReference>
<evidence type="ECO:0000313" key="2">
    <source>
        <dbReference type="EMBL" id="KAA0024671.1"/>
    </source>
</evidence>
<dbReference type="InterPro" id="IPR050426">
    <property type="entry name" value="Glycosyltransferase_28"/>
</dbReference>
<feature type="domain" description="Erythromycin biosynthesis protein CIII-like C-terminal" evidence="1">
    <location>
        <begin position="218"/>
        <end position="344"/>
    </location>
</feature>
<keyword evidence="2" id="KW-0808">Transferase</keyword>
<dbReference type="Proteomes" id="UP000322244">
    <property type="component" value="Unassembled WGS sequence"/>
</dbReference>
<accession>A0A5A7SKE0</accession>
<dbReference type="Gene3D" id="3.40.50.2000">
    <property type="entry name" value="Glycogen Phosphorylase B"/>
    <property type="match status" value="2"/>
</dbReference>
<dbReference type="InterPro" id="IPR010610">
    <property type="entry name" value="EryCIII-like_C"/>
</dbReference>
<name>A0A5A7SKE0_9NOCA</name>
<dbReference type="SUPFAM" id="SSF53756">
    <property type="entry name" value="UDP-Glycosyltransferase/glycogen phosphorylase"/>
    <property type="match status" value="1"/>
</dbReference>
<evidence type="ECO:0000313" key="3">
    <source>
        <dbReference type="Proteomes" id="UP000322244"/>
    </source>
</evidence>
<organism evidence="2 3">
    <name type="scientific">Antrihabitans cavernicola</name>
    <dbReference type="NCBI Taxonomy" id="2495913"/>
    <lineage>
        <taxon>Bacteria</taxon>
        <taxon>Bacillati</taxon>
        <taxon>Actinomycetota</taxon>
        <taxon>Actinomycetes</taxon>
        <taxon>Mycobacteriales</taxon>
        <taxon>Nocardiaceae</taxon>
        <taxon>Antrihabitans</taxon>
    </lineage>
</organism>
<dbReference type="PANTHER" id="PTHR48050">
    <property type="entry name" value="STEROL 3-BETA-GLUCOSYLTRANSFERASE"/>
    <property type="match status" value="1"/>
</dbReference>
<dbReference type="RefSeq" id="WP_149428446.1">
    <property type="nucleotide sequence ID" value="NZ_VLNY01000001.1"/>
</dbReference>
<dbReference type="EMBL" id="VLNY01000001">
    <property type="protein sequence ID" value="KAA0024671.1"/>
    <property type="molecule type" value="Genomic_DNA"/>
</dbReference>
<reference evidence="2 3" key="1">
    <citation type="submission" date="2019-07" db="EMBL/GenBank/DDBJ databases">
        <title>Rhodococcus cavernicolus sp. nov., isolated from a cave.</title>
        <authorList>
            <person name="Lee S.D."/>
        </authorList>
    </citation>
    <scope>NUCLEOTIDE SEQUENCE [LARGE SCALE GENOMIC DNA]</scope>
    <source>
        <strain evidence="2 3">C1-24</strain>
    </source>
</reference>
<dbReference type="AlphaFoldDB" id="A0A5A7SKE0"/>
<dbReference type="OrthoDB" id="6620093at2"/>